<feature type="domain" description="N-acetyltransferase" evidence="1">
    <location>
        <begin position="64"/>
        <end position="201"/>
    </location>
</feature>
<dbReference type="InterPro" id="IPR000182">
    <property type="entry name" value="GNAT_dom"/>
</dbReference>
<dbReference type="SUPFAM" id="SSF55729">
    <property type="entry name" value="Acyl-CoA N-acyltransferases (Nat)"/>
    <property type="match status" value="1"/>
</dbReference>
<protein>
    <submittedName>
        <fullName evidence="2">GNAT family N-acetyltransferase</fullName>
    </submittedName>
</protein>
<organism evidence="2 3">
    <name type="scientific">Henriciella algicola</name>
    <dbReference type="NCBI Taxonomy" id="1608422"/>
    <lineage>
        <taxon>Bacteria</taxon>
        <taxon>Pseudomonadati</taxon>
        <taxon>Pseudomonadota</taxon>
        <taxon>Alphaproteobacteria</taxon>
        <taxon>Hyphomonadales</taxon>
        <taxon>Hyphomonadaceae</taxon>
        <taxon>Henriciella</taxon>
    </lineage>
</organism>
<keyword evidence="3" id="KW-1185">Reference proteome</keyword>
<dbReference type="GO" id="GO:0016747">
    <property type="term" value="F:acyltransferase activity, transferring groups other than amino-acyl groups"/>
    <property type="evidence" value="ECO:0007669"/>
    <property type="project" value="InterPro"/>
</dbReference>
<dbReference type="Pfam" id="PF00583">
    <property type="entry name" value="Acetyltransf_1"/>
    <property type="match status" value="1"/>
</dbReference>
<dbReference type="AlphaFoldDB" id="A0A399R7Y4"/>
<proteinExistence type="predicted"/>
<name>A0A399R7Y4_9PROT</name>
<dbReference type="CDD" id="cd04301">
    <property type="entry name" value="NAT_SF"/>
    <property type="match status" value="1"/>
</dbReference>
<gene>
    <name evidence="2" type="ORF">D1222_14025</name>
</gene>
<comment type="caution">
    <text evidence="2">The sequence shown here is derived from an EMBL/GenBank/DDBJ whole genome shotgun (WGS) entry which is preliminary data.</text>
</comment>
<accession>A0A399R7Y4</accession>
<dbReference type="PROSITE" id="PS51186">
    <property type="entry name" value="GNAT"/>
    <property type="match status" value="1"/>
</dbReference>
<dbReference type="InterPro" id="IPR016181">
    <property type="entry name" value="Acyl_CoA_acyltransferase"/>
</dbReference>
<evidence type="ECO:0000313" key="2">
    <source>
        <dbReference type="EMBL" id="RIJ27510.1"/>
    </source>
</evidence>
<evidence type="ECO:0000259" key="1">
    <source>
        <dbReference type="PROSITE" id="PS51186"/>
    </source>
</evidence>
<dbReference type="OrthoDB" id="9805924at2"/>
<evidence type="ECO:0000313" key="3">
    <source>
        <dbReference type="Proteomes" id="UP000265845"/>
    </source>
</evidence>
<dbReference type="EMBL" id="QWGA01000008">
    <property type="protein sequence ID" value="RIJ27510.1"/>
    <property type="molecule type" value="Genomic_DNA"/>
</dbReference>
<keyword evidence="2" id="KW-0808">Transferase</keyword>
<sequence>MNSLHHVALTICGDGPFGKLWPVCIGWPGKRPATLPKRHKILCSEARLFKSVGMALLLHQGAGWKIRPYARADNVSVETLFLDCLDAFPWRSGPVDELIRLRQTLRLSRCIVAEEPHAGVIGFLTLERKSSYVPHLFVAEDWRLCGVGSGLLEVARDLARAPLSLDVDDQNALAMKAYLAMGWTEKVDTSTRPGQRRLTGP</sequence>
<dbReference type="Gene3D" id="3.40.630.30">
    <property type="match status" value="1"/>
</dbReference>
<dbReference type="Proteomes" id="UP000265845">
    <property type="component" value="Unassembled WGS sequence"/>
</dbReference>
<reference evidence="2 3" key="1">
    <citation type="submission" date="2018-08" db="EMBL/GenBank/DDBJ databases">
        <title>Henriciella mobilis sp. nov., isolated from seawater.</title>
        <authorList>
            <person name="Cheng H."/>
            <person name="Wu Y.-H."/>
            <person name="Xu X.-W."/>
            <person name="Guo L.-L."/>
        </authorList>
    </citation>
    <scope>NUCLEOTIDE SEQUENCE [LARGE SCALE GENOMIC DNA]</scope>
    <source>
        <strain evidence="2 3">CCUG67844</strain>
    </source>
</reference>